<accession>A0AA38GH83</accession>
<dbReference type="InterPro" id="IPR027417">
    <property type="entry name" value="P-loop_NTPase"/>
</dbReference>
<dbReference type="GO" id="GO:0006298">
    <property type="term" value="P:mismatch repair"/>
    <property type="evidence" value="ECO:0007669"/>
    <property type="project" value="InterPro"/>
</dbReference>
<dbReference type="PANTHER" id="PTHR48466">
    <property type="entry name" value="OS10G0509000 PROTEIN-RELATED"/>
    <property type="match status" value="1"/>
</dbReference>
<dbReference type="GO" id="GO:0005524">
    <property type="term" value="F:ATP binding"/>
    <property type="evidence" value="ECO:0007669"/>
    <property type="project" value="UniProtKB-KW"/>
</dbReference>
<dbReference type="OMA" id="SVKIPWF"/>
<dbReference type="Pfam" id="PF00488">
    <property type="entry name" value="MutS_V"/>
    <property type="match status" value="1"/>
</dbReference>
<dbReference type="AlphaFoldDB" id="A0AA38GH83"/>
<evidence type="ECO:0000256" key="5">
    <source>
        <dbReference type="ARBA" id="ARBA00022884"/>
    </source>
</evidence>
<dbReference type="FunFam" id="3.40.50.300:FF:000830">
    <property type="entry name" value="Endonuclease MutS2"/>
    <property type="match status" value="1"/>
</dbReference>
<reference evidence="8 9" key="1">
    <citation type="journal article" date="2021" name="Nat. Plants">
        <title>The Taxus genome provides insights into paclitaxel biosynthesis.</title>
        <authorList>
            <person name="Xiong X."/>
            <person name="Gou J."/>
            <person name="Liao Q."/>
            <person name="Li Y."/>
            <person name="Zhou Q."/>
            <person name="Bi G."/>
            <person name="Li C."/>
            <person name="Du R."/>
            <person name="Wang X."/>
            <person name="Sun T."/>
            <person name="Guo L."/>
            <person name="Liang H."/>
            <person name="Lu P."/>
            <person name="Wu Y."/>
            <person name="Zhang Z."/>
            <person name="Ro D.K."/>
            <person name="Shang Y."/>
            <person name="Huang S."/>
            <person name="Yan J."/>
        </authorList>
    </citation>
    <scope>NUCLEOTIDE SEQUENCE [LARGE SCALE GENOMIC DNA]</scope>
    <source>
        <strain evidence="8">Ta-2019</strain>
    </source>
</reference>
<evidence type="ECO:0000256" key="6">
    <source>
        <dbReference type="ARBA" id="ARBA00023125"/>
    </source>
</evidence>
<comment type="caution">
    <text evidence="8">The sequence shown here is derived from an EMBL/GenBank/DDBJ whole genome shotgun (WGS) entry which is preliminary data.</text>
</comment>
<dbReference type="PIRSF" id="PIRSF005814">
    <property type="entry name" value="MutS_YshD"/>
    <property type="match status" value="1"/>
</dbReference>
<evidence type="ECO:0000256" key="2">
    <source>
        <dbReference type="ARBA" id="ARBA00022741"/>
    </source>
</evidence>
<dbReference type="Gene3D" id="3.40.50.300">
    <property type="entry name" value="P-loop containing nucleotide triphosphate hydrolases"/>
    <property type="match status" value="1"/>
</dbReference>
<evidence type="ECO:0000259" key="7">
    <source>
        <dbReference type="PROSITE" id="PS00486"/>
    </source>
</evidence>
<dbReference type="GO" id="GO:0140664">
    <property type="term" value="F:ATP-dependent DNA damage sensor activity"/>
    <property type="evidence" value="ECO:0007669"/>
    <property type="project" value="InterPro"/>
</dbReference>
<feature type="non-terminal residue" evidence="8">
    <location>
        <position position="632"/>
    </location>
</feature>
<dbReference type="InterPro" id="IPR000432">
    <property type="entry name" value="DNA_mismatch_repair_MutS_C"/>
</dbReference>
<protein>
    <recommendedName>
        <fullName evidence="7">DNA mismatch repair proteins mutS family domain-containing protein</fullName>
    </recommendedName>
</protein>
<keyword evidence="9" id="KW-1185">Reference proteome</keyword>
<dbReference type="SMART" id="SM00534">
    <property type="entry name" value="MUTSac"/>
    <property type="match status" value="1"/>
</dbReference>
<dbReference type="GO" id="GO:0016887">
    <property type="term" value="F:ATP hydrolysis activity"/>
    <property type="evidence" value="ECO:0007669"/>
    <property type="project" value="InterPro"/>
</dbReference>
<dbReference type="GO" id="GO:0045910">
    <property type="term" value="P:negative regulation of DNA recombination"/>
    <property type="evidence" value="ECO:0007669"/>
    <property type="project" value="InterPro"/>
</dbReference>
<keyword evidence="5" id="KW-0694">RNA-binding</keyword>
<dbReference type="PROSITE" id="PS00486">
    <property type="entry name" value="DNA_MISMATCH_REPAIR_2"/>
    <property type="match status" value="1"/>
</dbReference>
<evidence type="ECO:0000256" key="3">
    <source>
        <dbReference type="ARBA" id="ARBA00022801"/>
    </source>
</evidence>
<keyword evidence="4" id="KW-0067">ATP-binding</keyword>
<evidence type="ECO:0000256" key="4">
    <source>
        <dbReference type="ARBA" id="ARBA00022840"/>
    </source>
</evidence>
<feature type="domain" description="DNA mismatch repair proteins mutS family" evidence="7">
    <location>
        <begin position="520"/>
        <end position="536"/>
    </location>
</feature>
<dbReference type="GO" id="GO:0004519">
    <property type="term" value="F:endonuclease activity"/>
    <property type="evidence" value="ECO:0007669"/>
    <property type="project" value="InterPro"/>
</dbReference>
<gene>
    <name evidence="8" type="ORF">KI387_016418</name>
</gene>
<dbReference type="InterPro" id="IPR045076">
    <property type="entry name" value="MutS"/>
</dbReference>
<dbReference type="GO" id="GO:0019843">
    <property type="term" value="F:rRNA binding"/>
    <property type="evidence" value="ECO:0007669"/>
    <property type="project" value="UniProtKB-KW"/>
</dbReference>
<keyword evidence="3" id="KW-0378">Hydrolase</keyword>
<organism evidence="8 9">
    <name type="scientific">Taxus chinensis</name>
    <name type="common">Chinese yew</name>
    <name type="synonym">Taxus wallichiana var. chinensis</name>
    <dbReference type="NCBI Taxonomy" id="29808"/>
    <lineage>
        <taxon>Eukaryota</taxon>
        <taxon>Viridiplantae</taxon>
        <taxon>Streptophyta</taxon>
        <taxon>Embryophyta</taxon>
        <taxon>Tracheophyta</taxon>
        <taxon>Spermatophyta</taxon>
        <taxon>Pinopsida</taxon>
        <taxon>Pinidae</taxon>
        <taxon>Conifers II</taxon>
        <taxon>Cupressales</taxon>
        <taxon>Taxaceae</taxon>
        <taxon>Taxus</taxon>
    </lineage>
</organism>
<keyword evidence="2" id="KW-0547">Nucleotide-binding</keyword>
<dbReference type="InterPro" id="IPR005747">
    <property type="entry name" value="MutS2"/>
</dbReference>
<keyword evidence="1" id="KW-0699">rRNA-binding</keyword>
<dbReference type="PANTHER" id="PTHR48466:SF2">
    <property type="entry name" value="OS10G0509000 PROTEIN"/>
    <property type="match status" value="1"/>
</dbReference>
<dbReference type="Proteomes" id="UP000824469">
    <property type="component" value="Unassembled WGS sequence"/>
</dbReference>
<evidence type="ECO:0000256" key="1">
    <source>
        <dbReference type="ARBA" id="ARBA00022730"/>
    </source>
</evidence>
<name>A0AA38GH83_TAXCH</name>
<sequence length="632" mass="70163">MDHSVSCSTLRGSRFAHARENIIDMQIPRRLSQECFHPRLSINGARGMLTFTSFAKEDREGEHAGTFVTWFDAVVPKLDLLSPLVKSAINRLERGLAIDGKEALAIAVLLQFSDGLKNTLKRALKEDEQWYIRFMPLTEMINDMVSNQALVQIILRLVDDEGLLRDDASPGLKKARNQVRILEQRLYVLMNRVLLNDRDENSSQEISYIDGRWCVRLGVDQPTGFQGLLLRSGSGAEKYVEPVSAVPLNDELAQARALVSKAEGDVLMYLTEKACLVVTYRAQFVMYTAQVLANLDQIELLLNSVVQFDVIISRAKYSLTYGGTKPSLSFINANGLSTSDKSDAENWHDTNGNIADDWVLQLRNVYHPLLLKRHHDSIQNIKQKISAYASQLRRMRVHAGNISSRERLESHVKSLESKVATLEADRPIPVDILVRRKTKVLIITGPNTGGKTVVMKTVGLAALMARCGLYVLAAEPVRIPCFDFVFADIGDEQSLSQSLSTFSGHLQQIKRIRAQSTGQSLVLLDEVGAGTNPLEGAALGMSLLESFSDGGSLLTVATTHQGELKTLKYSNDKFENACVEFDEENLRPTFKLLWGIPGRSNAISIAERLGLPTHILESARKIYGTASAEINK</sequence>
<keyword evidence="6" id="KW-0238">DNA-binding</keyword>
<dbReference type="SUPFAM" id="SSF52540">
    <property type="entry name" value="P-loop containing nucleoside triphosphate hydrolases"/>
    <property type="match status" value="1"/>
</dbReference>
<proteinExistence type="predicted"/>
<evidence type="ECO:0000313" key="9">
    <source>
        <dbReference type="Proteomes" id="UP000824469"/>
    </source>
</evidence>
<evidence type="ECO:0000313" key="8">
    <source>
        <dbReference type="EMBL" id="KAH9321779.1"/>
    </source>
</evidence>
<dbReference type="GO" id="GO:0030983">
    <property type="term" value="F:mismatched DNA binding"/>
    <property type="evidence" value="ECO:0007669"/>
    <property type="project" value="InterPro"/>
</dbReference>
<dbReference type="EMBL" id="JAHRHJ020000003">
    <property type="protein sequence ID" value="KAH9321779.1"/>
    <property type="molecule type" value="Genomic_DNA"/>
</dbReference>